<evidence type="ECO:0000313" key="1">
    <source>
        <dbReference type="EMBL" id="MCD9095367.1"/>
    </source>
</evidence>
<name>A0ABS8U6F6_9GAMM</name>
<reference evidence="1" key="1">
    <citation type="submission" date="2021-12" db="EMBL/GenBank/DDBJ databases">
        <authorList>
            <person name="Ulrich A."/>
        </authorList>
    </citation>
    <scope>NUCLEOTIDE SEQUENCE</scope>
    <source>
        <strain evidence="1">A1P009</strain>
    </source>
</reference>
<dbReference type="EMBL" id="JAJQKU010000001">
    <property type="protein sequence ID" value="MCD9095367.1"/>
    <property type="molecule type" value="Genomic_DNA"/>
</dbReference>
<keyword evidence="2" id="KW-1185">Reference proteome</keyword>
<dbReference type="RefSeq" id="WP_232133920.1">
    <property type="nucleotide sequence ID" value="NZ_CP089507.1"/>
</dbReference>
<sequence length="67" mass="7055">MTPPVAERRVLELAVSVVNDPMQVEAWYSSDPIAVLGGRTAQTAVAAGDGNEVVSFLLNVLCLERAG</sequence>
<reference evidence="1" key="2">
    <citation type="journal article" date="2022" name="Syst. Appl. Microbiol.">
        <title>Physiological and genomic characterisation of Luteimonas fraxinea sp. nov., a bacterial species associated with trees tolerant to ash dieback.</title>
        <authorList>
            <person name="Ulrich K."/>
            <person name="Becker R."/>
            <person name="Behrendt U."/>
            <person name="Kube M."/>
            <person name="Schneck V."/>
            <person name="Ulrich A."/>
        </authorList>
    </citation>
    <scope>NUCLEOTIDE SEQUENCE</scope>
    <source>
        <strain evidence="1">A1P009</strain>
    </source>
</reference>
<comment type="caution">
    <text evidence="1">The sequence shown here is derived from an EMBL/GenBank/DDBJ whole genome shotgun (WGS) entry which is preliminary data.</text>
</comment>
<proteinExistence type="predicted"/>
<evidence type="ECO:0008006" key="3">
    <source>
        <dbReference type="Google" id="ProtNLM"/>
    </source>
</evidence>
<accession>A0ABS8U6F6</accession>
<evidence type="ECO:0000313" key="2">
    <source>
        <dbReference type="Proteomes" id="UP001430360"/>
    </source>
</evidence>
<protein>
    <recommendedName>
        <fullName evidence="3">Antitoxin Xre/MbcA/ParS-like toxin-binding domain-containing protein</fullName>
    </recommendedName>
</protein>
<organism evidence="1 2">
    <name type="scientific">Luteimonas fraxinea</name>
    <dbReference type="NCBI Taxonomy" id="2901869"/>
    <lineage>
        <taxon>Bacteria</taxon>
        <taxon>Pseudomonadati</taxon>
        <taxon>Pseudomonadota</taxon>
        <taxon>Gammaproteobacteria</taxon>
        <taxon>Lysobacterales</taxon>
        <taxon>Lysobacteraceae</taxon>
        <taxon>Luteimonas</taxon>
    </lineage>
</organism>
<gene>
    <name evidence="1" type="ORF">LTT95_00210</name>
</gene>
<dbReference type="Proteomes" id="UP001430360">
    <property type="component" value="Unassembled WGS sequence"/>
</dbReference>